<name>A0A0C3NTT1_PISTI</name>
<feature type="transmembrane region" description="Helical" evidence="1">
    <location>
        <begin position="120"/>
        <end position="145"/>
    </location>
</feature>
<keyword evidence="1" id="KW-1133">Transmembrane helix</keyword>
<sequence length="147" mass="16540">MLSPLTTLQVTFFIHDITSHISSMLLFASLPHPTRTDSLVRTTKDQGGHTAQMNCDRHYDHHDYTSEKLALVRFRVRRLHVGSVSSLFRGRLLCLAWAVFRDLSPSRSFSPSLPSLMASLVFLVISMSLVVPLTLPYPCNVFTIAPK</sequence>
<organism evidence="2 3">
    <name type="scientific">Pisolithus tinctorius Marx 270</name>
    <dbReference type="NCBI Taxonomy" id="870435"/>
    <lineage>
        <taxon>Eukaryota</taxon>
        <taxon>Fungi</taxon>
        <taxon>Dikarya</taxon>
        <taxon>Basidiomycota</taxon>
        <taxon>Agaricomycotina</taxon>
        <taxon>Agaricomycetes</taxon>
        <taxon>Agaricomycetidae</taxon>
        <taxon>Boletales</taxon>
        <taxon>Sclerodermatineae</taxon>
        <taxon>Pisolithaceae</taxon>
        <taxon>Pisolithus</taxon>
    </lineage>
</organism>
<protein>
    <submittedName>
        <fullName evidence="2">Uncharacterized protein</fullName>
    </submittedName>
</protein>
<evidence type="ECO:0000256" key="1">
    <source>
        <dbReference type="SAM" id="Phobius"/>
    </source>
</evidence>
<proteinExistence type="predicted"/>
<evidence type="ECO:0000313" key="2">
    <source>
        <dbReference type="EMBL" id="KIN98648.1"/>
    </source>
</evidence>
<dbReference type="EMBL" id="KN832013">
    <property type="protein sequence ID" value="KIN98648.1"/>
    <property type="molecule type" value="Genomic_DNA"/>
</dbReference>
<feature type="transmembrane region" description="Helical" evidence="1">
    <location>
        <begin position="79"/>
        <end position="100"/>
    </location>
</feature>
<dbReference type="InParanoid" id="A0A0C3NTT1"/>
<dbReference type="AlphaFoldDB" id="A0A0C3NTT1"/>
<keyword evidence="3" id="KW-1185">Reference proteome</keyword>
<keyword evidence="1" id="KW-0472">Membrane</keyword>
<reference evidence="2 3" key="1">
    <citation type="submission" date="2014-04" db="EMBL/GenBank/DDBJ databases">
        <authorList>
            <consortium name="DOE Joint Genome Institute"/>
            <person name="Kuo A."/>
            <person name="Kohler A."/>
            <person name="Costa M.D."/>
            <person name="Nagy L.G."/>
            <person name="Floudas D."/>
            <person name="Copeland A."/>
            <person name="Barry K.W."/>
            <person name="Cichocki N."/>
            <person name="Veneault-Fourrey C."/>
            <person name="LaButti K."/>
            <person name="Lindquist E.A."/>
            <person name="Lipzen A."/>
            <person name="Lundell T."/>
            <person name="Morin E."/>
            <person name="Murat C."/>
            <person name="Sun H."/>
            <person name="Tunlid A."/>
            <person name="Henrissat B."/>
            <person name="Grigoriev I.V."/>
            <person name="Hibbett D.S."/>
            <person name="Martin F."/>
            <person name="Nordberg H.P."/>
            <person name="Cantor M.N."/>
            <person name="Hua S.X."/>
        </authorList>
    </citation>
    <scope>NUCLEOTIDE SEQUENCE [LARGE SCALE GENOMIC DNA]</scope>
    <source>
        <strain evidence="2 3">Marx 270</strain>
    </source>
</reference>
<dbReference type="Proteomes" id="UP000054217">
    <property type="component" value="Unassembled WGS sequence"/>
</dbReference>
<accession>A0A0C3NTT1</accession>
<evidence type="ECO:0000313" key="3">
    <source>
        <dbReference type="Proteomes" id="UP000054217"/>
    </source>
</evidence>
<reference evidence="3" key="2">
    <citation type="submission" date="2015-01" db="EMBL/GenBank/DDBJ databases">
        <title>Evolutionary Origins and Diversification of the Mycorrhizal Mutualists.</title>
        <authorList>
            <consortium name="DOE Joint Genome Institute"/>
            <consortium name="Mycorrhizal Genomics Consortium"/>
            <person name="Kohler A."/>
            <person name="Kuo A."/>
            <person name="Nagy L.G."/>
            <person name="Floudas D."/>
            <person name="Copeland A."/>
            <person name="Barry K.W."/>
            <person name="Cichocki N."/>
            <person name="Veneault-Fourrey C."/>
            <person name="LaButti K."/>
            <person name="Lindquist E.A."/>
            <person name="Lipzen A."/>
            <person name="Lundell T."/>
            <person name="Morin E."/>
            <person name="Murat C."/>
            <person name="Riley R."/>
            <person name="Ohm R."/>
            <person name="Sun H."/>
            <person name="Tunlid A."/>
            <person name="Henrissat B."/>
            <person name="Grigoriev I.V."/>
            <person name="Hibbett D.S."/>
            <person name="Martin F."/>
        </authorList>
    </citation>
    <scope>NUCLEOTIDE SEQUENCE [LARGE SCALE GENOMIC DNA]</scope>
    <source>
        <strain evidence="3">Marx 270</strain>
    </source>
</reference>
<gene>
    <name evidence="2" type="ORF">M404DRAFT_845751</name>
</gene>
<keyword evidence="1" id="KW-0812">Transmembrane</keyword>
<dbReference type="HOGENOM" id="CLU_1768868_0_0_1"/>